<dbReference type="InterPro" id="IPR017853">
    <property type="entry name" value="GH"/>
</dbReference>
<dbReference type="InterPro" id="IPR036508">
    <property type="entry name" value="Chitin-bd_dom_sf"/>
</dbReference>
<dbReference type="Pfam" id="PF01607">
    <property type="entry name" value="CBM_14"/>
    <property type="match status" value="5"/>
</dbReference>
<dbReference type="Gene3D" id="3.20.20.80">
    <property type="entry name" value="Glycosidases"/>
    <property type="match status" value="5"/>
</dbReference>
<dbReference type="FunFam" id="3.20.20.80:FF:000007">
    <property type="entry name" value="Acidic mammalian chitinase"/>
    <property type="match status" value="4"/>
</dbReference>
<evidence type="ECO:0000256" key="2">
    <source>
        <dbReference type="ARBA" id="ARBA00022669"/>
    </source>
</evidence>
<feature type="domain" description="Chitin-binding type-2" evidence="9">
    <location>
        <begin position="376"/>
        <end position="429"/>
    </location>
</feature>
<feature type="region of interest" description="Disordered" evidence="8">
    <location>
        <begin position="1593"/>
        <end position="1650"/>
    </location>
</feature>
<comment type="caution">
    <text evidence="11">The sequence shown here is derived from an EMBL/GenBank/DDBJ whole genome shotgun (WGS) entry which is preliminary data.</text>
</comment>
<keyword evidence="6 7" id="KW-0326">Glycosidase</keyword>
<dbReference type="FunFam" id="3.10.50.10:FF:000001">
    <property type="entry name" value="Chitinase 3-like 1"/>
    <property type="match status" value="4"/>
</dbReference>
<keyword evidence="4 7" id="KW-0378">Hydrolase</keyword>
<dbReference type="SUPFAM" id="SSF57625">
    <property type="entry name" value="Invertebrate chitin-binding proteins"/>
    <property type="match status" value="5"/>
</dbReference>
<dbReference type="InterPro" id="IPR050314">
    <property type="entry name" value="Glycosyl_Hydrlase_18"/>
</dbReference>
<feature type="compositionally biased region" description="Polar residues" evidence="8">
    <location>
        <begin position="865"/>
        <end position="874"/>
    </location>
</feature>
<feature type="compositionally biased region" description="Polar residues" evidence="8">
    <location>
        <begin position="1179"/>
        <end position="1189"/>
    </location>
</feature>
<dbReference type="InterPro" id="IPR001579">
    <property type="entry name" value="Glyco_hydro_18_chit_AS"/>
</dbReference>
<dbReference type="Pfam" id="PF00704">
    <property type="entry name" value="Glyco_hydro_18"/>
    <property type="match status" value="4"/>
</dbReference>
<evidence type="ECO:0000256" key="5">
    <source>
        <dbReference type="ARBA" id="ARBA00023157"/>
    </source>
</evidence>
<gene>
    <name evidence="11" type="ORF">AAG570_009954</name>
</gene>
<feature type="domain" description="GH18" evidence="10">
    <location>
        <begin position="454"/>
        <end position="822"/>
    </location>
</feature>
<evidence type="ECO:0000256" key="8">
    <source>
        <dbReference type="SAM" id="MobiDB-lite"/>
    </source>
</evidence>
<evidence type="ECO:0000256" key="4">
    <source>
        <dbReference type="ARBA" id="ARBA00022801"/>
    </source>
</evidence>
<name>A0ABD0YQX2_9HEMI</name>
<dbReference type="Proteomes" id="UP001558652">
    <property type="component" value="Unassembled WGS sequence"/>
</dbReference>
<dbReference type="GO" id="GO:0004568">
    <property type="term" value="F:chitinase activity"/>
    <property type="evidence" value="ECO:0007669"/>
    <property type="project" value="UniProtKB-ARBA"/>
</dbReference>
<dbReference type="SMART" id="SM00636">
    <property type="entry name" value="Glyco_18"/>
    <property type="match status" value="4"/>
</dbReference>
<evidence type="ECO:0000313" key="12">
    <source>
        <dbReference type="Proteomes" id="UP001558652"/>
    </source>
</evidence>
<dbReference type="SMART" id="SM00494">
    <property type="entry name" value="ChtBD2"/>
    <property type="match status" value="5"/>
</dbReference>
<feature type="compositionally biased region" description="Pro residues" evidence="8">
    <location>
        <begin position="1614"/>
        <end position="1630"/>
    </location>
</feature>
<accession>A0ABD0YQX2</accession>
<dbReference type="InterPro" id="IPR011583">
    <property type="entry name" value="Chitinase_II/V-like_cat"/>
</dbReference>
<evidence type="ECO:0000256" key="3">
    <source>
        <dbReference type="ARBA" id="ARBA00022729"/>
    </source>
</evidence>
<evidence type="ECO:0000313" key="11">
    <source>
        <dbReference type="EMBL" id="KAL1138265.1"/>
    </source>
</evidence>
<dbReference type="GO" id="GO:0006032">
    <property type="term" value="P:chitin catabolic process"/>
    <property type="evidence" value="ECO:0007669"/>
    <property type="project" value="UniProtKB-ARBA"/>
</dbReference>
<dbReference type="InterPro" id="IPR002557">
    <property type="entry name" value="Chitin-bd_dom"/>
</dbReference>
<dbReference type="InterPro" id="IPR029070">
    <property type="entry name" value="Chitinase_insertion_sf"/>
</dbReference>
<evidence type="ECO:0000256" key="7">
    <source>
        <dbReference type="RuleBase" id="RU000489"/>
    </source>
</evidence>
<dbReference type="PANTHER" id="PTHR11177:SF359">
    <property type="entry name" value="CHITINASE 10-RELATED"/>
    <property type="match status" value="1"/>
</dbReference>
<proteinExistence type="inferred from homology"/>
<dbReference type="SUPFAM" id="SSF54556">
    <property type="entry name" value="Chitinase insertion domain"/>
    <property type="match status" value="4"/>
</dbReference>
<dbReference type="CDD" id="cd02872">
    <property type="entry name" value="GH18_chitolectin_chitotriosidase"/>
    <property type="match status" value="3"/>
</dbReference>
<dbReference type="Gene3D" id="2.170.140.10">
    <property type="entry name" value="Chitin binding domain"/>
    <property type="match status" value="5"/>
</dbReference>
<evidence type="ECO:0000259" key="9">
    <source>
        <dbReference type="PROSITE" id="PS50940"/>
    </source>
</evidence>
<keyword evidence="3" id="KW-0732">Signal</keyword>
<reference evidence="11 12" key="1">
    <citation type="submission" date="2024-07" db="EMBL/GenBank/DDBJ databases">
        <title>Chromosome-level genome assembly of the water stick insect Ranatra chinensis (Heteroptera: Nepidae).</title>
        <authorList>
            <person name="Liu X."/>
        </authorList>
    </citation>
    <scope>NUCLEOTIDE SEQUENCE [LARGE SCALE GENOMIC DNA]</scope>
    <source>
        <strain evidence="11">Cailab_2021Rc</strain>
        <tissue evidence="11">Muscle</tissue>
    </source>
</reference>
<feature type="domain" description="GH18" evidence="10">
    <location>
        <begin position="1654"/>
        <end position="2023"/>
    </location>
</feature>
<dbReference type="PANTHER" id="PTHR11177">
    <property type="entry name" value="CHITINASE"/>
    <property type="match status" value="1"/>
</dbReference>
<dbReference type="Gene3D" id="3.10.50.10">
    <property type="match status" value="4"/>
</dbReference>
<sequence length="2112" mass="238321">RLFCFIESWASYRRSPATFTAENIDPFACTHIIYSFATVDPITSKVTPQDEEYDIVKGGYRSVIGLKRKNPNLKVLLSVSGRLSKMTSTATNRRNFILSVVKILATHGFDGIDLHWEYPGAEDLGGNRNDKDNYSILIEELSGVLETRGWLLTASVTPSRFRLHDGYDVQKIAPYLHFILLKSFDFHVERDSAANHPAPLKVSSDEDPLSIYYNVDYAVRYWLRLGAYRGQLIVGIPFFGRSYTLEDPNNWTPGSPIKSTGIEGRYTQQPGFLAYYEICSRLKSRSWAKHKDGSSPFMVNRDQWIGYEDEESIKQKIRYLKKYGLGGVMIWSLDLDDFAGVCGTKSPLLKAVKSALSPSLAPGMKHDILFNRTKESNNCTGEGYVTKSDCSVYYRCDGPIKMTFICPFGFDYDPNTNICNWHSPGSCQQSSEYLFFCFISISIFDYFNSGASGSKIVCYFTNWAWYRKGDSKFFPEHMNPSLCTHIIYAFATLEPNSLTIASFDPWADIDNNMYKRITELRDRGPEVLLAIGGWTDSAGDKYSKLVSSGTSRRTFVSSVVAFLRRHSFSGLSIDWNYPVCWQANCKKGPQSDKTNFVKLLQELREAFDKESPPLILAVAISGYKEVIDAAYDFASISRQLDIINVMSYDYHGAWANMTGHASPLNAVTRDKNAYYNVESAVKQILSKGAEKEKIVIGVPFYGQTFTLSSESQHGVGSETIGPGNAGQYTLQPGMMAYYEICYRVKKHSWRKETTPYGPYAYSGNQWVSFDDSDSIKAKGEFVKVNGLGGLMAWTTDLDDFQNLCCEGQFPLLTAMNRVLGRNVKETVSGCEKPPAPVTPPPPPTTLAPDNGMGTPVTSEHEHWTDGTTKPTTSKPWWEPETSSATSSQPTTSKPWWEPETSSVTTSRPTTPKPDWWEESTTPSTTRPTTTMTTTRRTTTTEKTTVYRCILGEFRKQQCAGGLHWNDRKKICDWPSEANCKSGSIQIKPTTEAVAYPEWEPTSTSTERTTTTTTTRQTTTVAQVTWEPPTVTILNCQNGKYYPVRGKCDSFYICVNGVLVEQKCAPGLMWNNDQKICDWAFSVQCRTEERCKAYYSLFRALAQERADGCSKGIFAAYPTNCNKYLQCQWDKYEIQSCPPGLHWNEQMKICDWPQGAGCKKSTTQPQDEYIEPEIPPPQSPDTESTTSNEWTWKPGNEWSPTTSTTTEEPWPDTPYNHPLSGYFKVVCYFTNWAWYRPGKGKYFPEDIKTDLCTHIVYGFAVLDFENLILKAHDSWADFDNHFYERVVKLRRKGVKVSLALGGWNDSQGDKYSRLVNNPAARQRFIAHVVPLLLKYKFDGLDLDWEYPKCWQTNCNQGKDSDKEAFGMWVRELRAEFNKHNLLLSAAVTPSKTIIDAGYDIPALADSLDWVAVMTYDYHGQWDKKTGHVAPMYEHPEDDFYYFNANYSINYWIDGGVPRRKIVMGMPLYGQGFTLADPNNHGLNAPAPGPSQAGEFTRAAGFLAYYEICDRIKNQGWTVVKDEENRMGPYAYHGNQWVGYDDKAMIKLKSEYIRQMDLGGGMIWALDLDDFKNSCGEGVHPLLSTIAETLAAPQYPSEKPTASKPPPSVVEEPEESPPSRPQPGGGPRPSTRPPTTQRPDHDNEPEEFKPSPEGQFKVVCYFTNWAWYRQGTAKYMPSDIDSNLCTHVVYGFAVLDTDKLLIKPHDTWADYDNKFYEKVTALKKKGIKVTVAIGGWNDSAGNKYSRLVNDPGARARFTTHVVEFILKNNFDGLDLDWEYPKCWQVDCKQGPDSDKKAFGDWVRELRAAFRPHGLLLSAAVSPSKAVVDAGYDVPTMSENLDWIAVMTYDYHGQWDKRTGHVAPMYVHEEDTDVTFNANFTLNYWVKQGADPKKLVMGMPMYGQSFSLADNSNNGLNAPTYGGGEAGDGTRARGFLSYFEICDRVLNRGWELVIDESGAMGPYARSKDQWVGFDDAAMIKHKSQFVKMNNYGGAMIWALDLDDFRNTCGCEEYPLLRTINRVLRNYPAGPLCSLSKGFKSPIQPDISESDLRQEPSCPDIAGMERYLFFSDKTDCGKFYTCQHGKLLRNSCPPGLHFNKVSCQCKVSGVEELLVQ</sequence>
<feature type="region of interest" description="Disordered" evidence="8">
    <location>
        <begin position="827"/>
        <end position="938"/>
    </location>
</feature>
<feature type="non-terminal residue" evidence="11">
    <location>
        <position position="1"/>
    </location>
</feature>
<keyword evidence="2" id="KW-0147">Chitin-binding</keyword>
<feature type="domain" description="GH18" evidence="10">
    <location>
        <begin position="1222"/>
        <end position="1591"/>
    </location>
</feature>
<feature type="domain" description="GH18" evidence="10">
    <location>
        <begin position="1"/>
        <end position="359"/>
    </location>
</feature>
<evidence type="ECO:0008006" key="13">
    <source>
        <dbReference type="Google" id="ProtNLM"/>
    </source>
</evidence>
<feature type="domain" description="Chitin-binding type-2" evidence="9">
    <location>
        <begin position="925"/>
        <end position="981"/>
    </location>
</feature>
<dbReference type="InterPro" id="IPR001223">
    <property type="entry name" value="Glyco_hydro18_cat"/>
</dbReference>
<feature type="compositionally biased region" description="Low complexity" evidence="8">
    <location>
        <begin position="1196"/>
        <end position="1207"/>
    </location>
</feature>
<feature type="domain" description="Chitin-binding type-2" evidence="9">
    <location>
        <begin position="2051"/>
        <end position="2101"/>
    </location>
</feature>
<dbReference type="PROSITE" id="PS50940">
    <property type="entry name" value="CHIT_BIND_II"/>
    <property type="match status" value="5"/>
</dbReference>
<feature type="domain" description="Chitin-binding type-2" evidence="9">
    <location>
        <begin position="1105"/>
        <end position="1159"/>
    </location>
</feature>
<dbReference type="PROSITE" id="PS51910">
    <property type="entry name" value="GH18_2"/>
    <property type="match status" value="4"/>
</dbReference>
<feature type="domain" description="Chitin-binding type-2" evidence="9">
    <location>
        <begin position="1032"/>
        <end position="1086"/>
    </location>
</feature>
<feature type="compositionally biased region" description="Low complexity" evidence="8">
    <location>
        <begin position="881"/>
        <end position="909"/>
    </location>
</feature>
<keyword evidence="12" id="KW-1185">Reference proteome</keyword>
<keyword evidence="5" id="KW-1015">Disulfide bond</keyword>
<organism evidence="11 12">
    <name type="scientific">Ranatra chinensis</name>
    <dbReference type="NCBI Taxonomy" id="642074"/>
    <lineage>
        <taxon>Eukaryota</taxon>
        <taxon>Metazoa</taxon>
        <taxon>Ecdysozoa</taxon>
        <taxon>Arthropoda</taxon>
        <taxon>Hexapoda</taxon>
        <taxon>Insecta</taxon>
        <taxon>Pterygota</taxon>
        <taxon>Neoptera</taxon>
        <taxon>Paraneoptera</taxon>
        <taxon>Hemiptera</taxon>
        <taxon>Heteroptera</taxon>
        <taxon>Panheteroptera</taxon>
        <taxon>Nepomorpha</taxon>
        <taxon>Nepidae</taxon>
        <taxon>Ranatrinae</taxon>
        <taxon>Ranatra</taxon>
    </lineage>
</organism>
<dbReference type="SUPFAM" id="SSF51445">
    <property type="entry name" value="(Trans)glycosidases"/>
    <property type="match status" value="4"/>
</dbReference>
<feature type="compositionally biased region" description="Pro residues" evidence="8">
    <location>
        <begin position="833"/>
        <end position="845"/>
    </location>
</feature>
<dbReference type="EMBL" id="JBFDAA010000004">
    <property type="protein sequence ID" value="KAL1138265.1"/>
    <property type="molecule type" value="Genomic_DNA"/>
</dbReference>
<protein>
    <recommendedName>
        <fullName evidence="13">Chitinase 3</fullName>
    </recommendedName>
</protein>
<evidence type="ECO:0000256" key="6">
    <source>
        <dbReference type="ARBA" id="ARBA00023295"/>
    </source>
</evidence>
<feature type="region of interest" description="Disordered" evidence="8">
    <location>
        <begin position="1160"/>
        <end position="1209"/>
    </location>
</feature>
<feature type="compositionally biased region" description="Low complexity" evidence="8">
    <location>
        <begin position="918"/>
        <end position="938"/>
    </location>
</feature>
<comment type="similarity">
    <text evidence="1">Belongs to the glycosyl hydrolase 18 family. Chitinase class II subfamily.</text>
</comment>
<evidence type="ECO:0000259" key="10">
    <source>
        <dbReference type="PROSITE" id="PS51910"/>
    </source>
</evidence>
<dbReference type="PROSITE" id="PS01095">
    <property type="entry name" value="GH18_1"/>
    <property type="match status" value="2"/>
</dbReference>
<feature type="compositionally biased region" description="Basic and acidic residues" evidence="8">
    <location>
        <begin position="1636"/>
        <end position="1648"/>
    </location>
</feature>
<dbReference type="GO" id="GO:0008061">
    <property type="term" value="F:chitin binding"/>
    <property type="evidence" value="ECO:0007669"/>
    <property type="project" value="UniProtKB-KW"/>
</dbReference>
<evidence type="ECO:0000256" key="1">
    <source>
        <dbReference type="ARBA" id="ARBA00009121"/>
    </source>
</evidence>